<dbReference type="InterPro" id="IPR000620">
    <property type="entry name" value="EamA_dom"/>
</dbReference>
<dbReference type="InterPro" id="IPR030184">
    <property type="entry name" value="WAT1-related"/>
</dbReference>
<reference evidence="9" key="1">
    <citation type="journal article" date="2014" name="Nat. Commun.">
        <title>The tobacco genome sequence and its comparison with those of tomato and potato.</title>
        <authorList>
            <person name="Sierro N."/>
            <person name="Battey J.N."/>
            <person name="Ouadi S."/>
            <person name="Bakaher N."/>
            <person name="Bovet L."/>
            <person name="Willig A."/>
            <person name="Goepfert S."/>
            <person name="Peitsch M.C."/>
            <person name="Ivanov N.V."/>
        </authorList>
    </citation>
    <scope>NUCLEOTIDE SEQUENCE [LARGE SCALE GENOMIC DNA]</scope>
</reference>
<feature type="transmembrane region" description="Helical" evidence="6">
    <location>
        <begin position="306"/>
        <end position="323"/>
    </location>
</feature>
<evidence type="ECO:0000256" key="7">
    <source>
        <dbReference type="SAM" id="MobiDB-lite"/>
    </source>
</evidence>
<comment type="subcellular location">
    <subcellularLocation>
        <location evidence="1 6">Membrane</location>
        <topology evidence="1 6">Multi-pass membrane protein</topology>
    </subcellularLocation>
</comment>
<feature type="transmembrane region" description="Helical" evidence="6">
    <location>
        <begin position="254"/>
        <end position="273"/>
    </location>
</feature>
<dbReference type="GeneID" id="107800942"/>
<dbReference type="GO" id="GO:0022857">
    <property type="term" value="F:transmembrane transporter activity"/>
    <property type="evidence" value="ECO:0007669"/>
    <property type="project" value="InterPro"/>
</dbReference>
<proteinExistence type="inferred from homology"/>
<name>A0A1S4ASI3_TOBAC</name>
<protein>
    <recommendedName>
        <fullName evidence="6">WAT1-related protein</fullName>
    </recommendedName>
</protein>
<feature type="transmembrane region" description="Helical" evidence="6">
    <location>
        <begin position="280"/>
        <end position="300"/>
    </location>
</feature>
<evidence type="ECO:0000313" key="9">
    <source>
        <dbReference type="Proteomes" id="UP000790787"/>
    </source>
</evidence>
<feature type="transmembrane region" description="Helical" evidence="6">
    <location>
        <begin position="183"/>
        <end position="203"/>
    </location>
</feature>
<dbReference type="GO" id="GO:0005886">
    <property type="term" value="C:plasma membrane"/>
    <property type="evidence" value="ECO:0000318"/>
    <property type="project" value="GO_Central"/>
</dbReference>
<feature type="transmembrane region" description="Helical" evidence="6">
    <location>
        <begin position="38"/>
        <end position="59"/>
    </location>
</feature>
<feature type="compositionally biased region" description="Basic and acidic residues" evidence="7">
    <location>
        <begin position="340"/>
        <end position="351"/>
    </location>
</feature>
<dbReference type="KEGG" id="nta:107800942"/>
<evidence type="ECO:0000256" key="1">
    <source>
        <dbReference type="ARBA" id="ARBA00004141"/>
    </source>
</evidence>
<keyword evidence="9" id="KW-1185">Reference proteome</keyword>
<keyword evidence="3 6" id="KW-0812">Transmembrane</keyword>
<dbReference type="Pfam" id="PF00892">
    <property type="entry name" value="EamA"/>
    <property type="match status" value="2"/>
</dbReference>
<feature type="transmembrane region" description="Helical" evidence="6">
    <location>
        <begin position="96"/>
        <end position="120"/>
    </location>
</feature>
<accession>A0A1S4ASI3</accession>
<feature type="region of interest" description="Disordered" evidence="7">
    <location>
        <begin position="340"/>
        <end position="359"/>
    </location>
</feature>
<evidence type="ECO:0000259" key="8">
    <source>
        <dbReference type="Pfam" id="PF00892"/>
    </source>
</evidence>
<feature type="domain" description="EamA" evidence="8">
    <location>
        <begin position="10"/>
        <end position="149"/>
    </location>
</feature>
<evidence type="ECO:0000256" key="6">
    <source>
        <dbReference type="RuleBase" id="RU363077"/>
    </source>
</evidence>
<feature type="domain" description="EamA" evidence="8">
    <location>
        <begin position="185"/>
        <end position="323"/>
    </location>
</feature>
<dbReference type="RefSeq" id="XP_016479702.1">
    <property type="nucleotide sequence ID" value="XM_016624216.2"/>
</dbReference>
<reference evidence="10" key="2">
    <citation type="submission" date="2025-08" db="UniProtKB">
        <authorList>
            <consortium name="RefSeq"/>
        </authorList>
    </citation>
    <scope>IDENTIFICATION</scope>
    <source>
        <tissue evidence="10">Leaf</tissue>
    </source>
</reference>
<evidence type="ECO:0000256" key="5">
    <source>
        <dbReference type="ARBA" id="ARBA00023136"/>
    </source>
</evidence>
<evidence type="ECO:0000313" key="10">
    <source>
        <dbReference type="RefSeq" id="XP_016479702.1"/>
    </source>
</evidence>
<dbReference type="SUPFAM" id="SSF103481">
    <property type="entry name" value="Multidrug resistance efflux transporter EmrE"/>
    <property type="match status" value="2"/>
</dbReference>
<evidence type="ECO:0000256" key="3">
    <source>
        <dbReference type="ARBA" id="ARBA00022692"/>
    </source>
</evidence>
<dbReference type="InterPro" id="IPR037185">
    <property type="entry name" value="EmrE-like"/>
</dbReference>
<organism evidence="9 10">
    <name type="scientific">Nicotiana tabacum</name>
    <name type="common">Common tobacco</name>
    <dbReference type="NCBI Taxonomy" id="4097"/>
    <lineage>
        <taxon>Eukaryota</taxon>
        <taxon>Viridiplantae</taxon>
        <taxon>Streptophyta</taxon>
        <taxon>Embryophyta</taxon>
        <taxon>Tracheophyta</taxon>
        <taxon>Spermatophyta</taxon>
        <taxon>Magnoliopsida</taxon>
        <taxon>eudicotyledons</taxon>
        <taxon>Gunneridae</taxon>
        <taxon>Pentapetalae</taxon>
        <taxon>asterids</taxon>
        <taxon>lamiids</taxon>
        <taxon>Solanales</taxon>
        <taxon>Solanaceae</taxon>
        <taxon>Nicotianoideae</taxon>
        <taxon>Nicotianeae</taxon>
        <taxon>Nicotiana</taxon>
    </lineage>
</organism>
<dbReference type="PaxDb" id="4097-A0A1S4ASI3"/>
<gene>
    <name evidence="10" type="primary">LOC107800942</name>
</gene>
<keyword evidence="5 6" id="KW-0472">Membrane</keyword>
<feature type="transmembrane region" description="Helical" evidence="6">
    <location>
        <begin position="71"/>
        <end position="90"/>
    </location>
</feature>
<keyword evidence="4 6" id="KW-1133">Transmembrane helix</keyword>
<feature type="transmembrane region" description="Helical" evidence="6">
    <location>
        <begin position="7"/>
        <end position="26"/>
    </location>
</feature>
<evidence type="ECO:0000256" key="2">
    <source>
        <dbReference type="ARBA" id="ARBA00007635"/>
    </source>
</evidence>
<evidence type="ECO:0000256" key="4">
    <source>
        <dbReference type="ARBA" id="ARBA00022989"/>
    </source>
</evidence>
<feature type="transmembrane region" description="Helical" evidence="6">
    <location>
        <begin position="215"/>
        <end position="234"/>
    </location>
</feature>
<dbReference type="OMA" id="FLIMTWC"/>
<comment type="similarity">
    <text evidence="2 6">Belongs to the drug/metabolite transporter (DMT) superfamily. Plant drug/metabolite exporter (P-DME) (TC 2.A.7.4) family.</text>
</comment>
<dbReference type="Proteomes" id="UP000790787">
    <property type="component" value="Chromosome 14"/>
</dbReference>
<dbReference type="OrthoDB" id="1728340at2759"/>
<dbReference type="RefSeq" id="XP_016479702.1">
    <property type="nucleotide sequence ID" value="XM_016624216.1"/>
</dbReference>
<dbReference type="PANTHER" id="PTHR31218">
    <property type="entry name" value="WAT1-RELATED PROTEIN"/>
    <property type="match status" value="1"/>
</dbReference>
<sequence>MKSYVEWYPIFIMLAIDFAFAISNILLKKIILDGMSHLVFITYRQSISTIFLAPIAFFLERNTRPKLTPQILCNLFLSAIVGASLTQYLFLLGIEYTSATFSCAFVNMVPVITFLMALPFRLETINIKHGSGIAKLIGTLICVGGAFILTFYKGIPLIHFSDLQYVPPSSDAAISSSKIKERWILGSLALFAGTFLWSSWFLLQSFIGNQYPCKYSSTVIMTFFSAIQSAILTLSIDRRLSIWIPKEKIDMLTIIYTGLIGSGMCYVGMSWCVKKRGPVFTAAFSPLVQIMAAMFDVPILHEQLHLGSVIGSAIVIAGLYFLLWGKNREMQKVVHETEEKKDKELTFKDLETNSESRLP</sequence>
<feature type="transmembrane region" description="Helical" evidence="6">
    <location>
        <begin position="132"/>
        <end position="152"/>
    </location>
</feature>
<dbReference type="AlphaFoldDB" id="A0A1S4ASI3"/>